<dbReference type="Proteomes" id="UP000640489">
    <property type="component" value="Unassembled WGS sequence"/>
</dbReference>
<proteinExistence type="predicted"/>
<sequence>MSADGVVVYTWAAASGLSGPDRLKAAGWPLRGWLSKGLDVDVLVDGLEGIHAGRWVSLDAPDPAQRLRTVSNGASRAHSLTVREGQIVSLIAAGFTNRQIADHSYLSVNTVKTSIRSAYRKIGVSRRMQAVVWAVQHDHVAWPSTMVGRDEHR</sequence>
<dbReference type="GO" id="GO:0006355">
    <property type="term" value="P:regulation of DNA-templated transcription"/>
    <property type="evidence" value="ECO:0007669"/>
    <property type="project" value="InterPro"/>
</dbReference>
<comment type="caution">
    <text evidence="5">The sequence shown here is derived from an EMBL/GenBank/DDBJ whole genome shotgun (WGS) entry which is preliminary data.</text>
</comment>
<dbReference type="PANTHER" id="PTHR44688">
    <property type="entry name" value="DNA-BINDING TRANSCRIPTIONAL ACTIVATOR DEVR_DOSR"/>
    <property type="match status" value="1"/>
</dbReference>
<evidence type="ECO:0000313" key="6">
    <source>
        <dbReference type="Proteomes" id="UP000640489"/>
    </source>
</evidence>
<dbReference type="GO" id="GO:0003677">
    <property type="term" value="F:DNA binding"/>
    <property type="evidence" value="ECO:0007669"/>
    <property type="project" value="UniProtKB-KW"/>
</dbReference>
<evidence type="ECO:0000259" key="4">
    <source>
        <dbReference type="PROSITE" id="PS50043"/>
    </source>
</evidence>
<keyword evidence="2" id="KW-0238">DNA-binding</keyword>
<dbReference type="AlphaFoldDB" id="A0A930VHJ2"/>
<evidence type="ECO:0000256" key="2">
    <source>
        <dbReference type="ARBA" id="ARBA00023125"/>
    </source>
</evidence>
<protein>
    <submittedName>
        <fullName evidence="5">Response regulator transcription factor</fullName>
    </submittedName>
</protein>
<dbReference type="PANTHER" id="PTHR44688:SF16">
    <property type="entry name" value="DNA-BINDING TRANSCRIPTIONAL ACTIVATOR DEVR_DOSR"/>
    <property type="match status" value="1"/>
</dbReference>
<reference evidence="5" key="1">
    <citation type="submission" date="2020-11" db="EMBL/GenBank/DDBJ databases">
        <title>Nocardioides sp. nov., isolated from Soil of Cynanchum wilfordii Hemsley rhizosphere.</title>
        <authorList>
            <person name="Lee J.-S."/>
            <person name="Suh M.K."/>
            <person name="Kim J.-S."/>
        </authorList>
    </citation>
    <scope>NUCLEOTIDE SEQUENCE</scope>
    <source>
        <strain evidence="5">KCTC 19275</strain>
    </source>
</reference>
<dbReference type="Pfam" id="PF00196">
    <property type="entry name" value="GerE"/>
    <property type="match status" value="1"/>
</dbReference>
<keyword evidence="6" id="KW-1185">Reference proteome</keyword>
<evidence type="ECO:0000256" key="3">
    <source>
        <dbReference type="ARBA" id="ARBA00023163"/>
    </source>
</evidence>
<dbReference type="InterPro" id="IPR000792">
    <property type="entry name" value="Tscrpt_reg_LuxR_C"/>
</dbReference>
<evidence type="ECO:0000313" key="5">
    <source>
        <dbReference type="EMBL" id="MBF4765736.1"/>
    </source>
</evidence>
<evidence type="ECO:0000256" key="1">
    <source>
        <dbReference type="ARBA" id="ARBA00023015"/>
    </source>
</evidence>
<organism evidence="5 6">
    <name type="scientific">Nocardioides islandensis</name>
    <dbReference type="NCBI Taxonomy" id="433663"/>
    <lineage>
        <taxon>Bacteria</taxon>
        <taxon>Bacillati</taxon>
        <taxon>Actinomycetota</taxon>
        <taxon>Actinomycetes</taxon>
        <taxon>Propionibacteriales</taxon>
        <taxon>Nocardioidaceae</taxon>
        <taxon>Nocardioides</taxon>
    </lineage>
</organism>
<dbReference type="SMART" id="SM00421">
    <property type="entry name" value="HTH_LUXR"/>
    <property type="match status" value="1"/>
</dbReference>
<dbReference type="PRINTS" id="PR00038">
    <property type="entry name" value="HTHLUXR"/>
</dbReference>
<dbReference type="Gene3D" id="1.10.10.10">
    <property type="entry name" value="Winged helix-like DNA-binding domain superfamily/Winged helix DNA-binding domain"/>
    <property type="match status" value="1"/>
</dbReference>
<dbReference type="InterPro" id="IPR016032">
    <property type="entry name" value="Sig_transdc_resp-reg_C-effctor"/>
</dbReference>
<keyword evidence="3" id="KW-0804">Transcription</keyword>
<dbReference type="PROSITE" id="PS50043">
    <property type="entry name" value="HTH_LUXR_2"/>
    <property type="match status" value="1"/>
</dbReference>
<gene>
    <name evidence="5" type="ORF">ISU07_21605</name>
</gene>
<dbReference type="CDD" id="cd06170">
    <property type="entry name" value="LuxR_C_like"/>
    <property type="match status" value="1"/>
</dbReference>
<accession>A0A930VHJ2</accession>
<dbReference type="InterPro" id="IPR036388">
    <property type="entry name" value="WH-like_DNA-bd_sf"/>
</dbReference>
<name>A0A930VHJ2_9ACTN</name>
<keyword evidence="1" id="KW-0805">Transcription regulation</keyword>
<feature type="domain" description="HTH luxR-type" evidence="4">
    <location>
        <begin position="73"/>
        <end position="138"/>
    </location>
</feature>
<dbReference type="SUPFAM" id="SSF46894">
    <property type="entry name" value="C-terminal effector domain of the bipartite response regulators"/>
    <property type="match status" value="1"/>
</dbReference>
<dbReference type="EMBL" id="JADKPN010000018">
    <property type="protein sequence ID" value="MBF4765736.1"/>
    <property type="molecule type" value="Genomic_DNA"/>
</dbReference>